<reference evidence="4" key="1">
    <citation type="submission" date="2021-01" db="EMBL/GenBank/DDBJ databases">
        <title>Whole genome shotgun sequence of Sphaerimonospora thailandensis NBRC 107569.</title>
        <authorList>
            <person name="Komaki H."/>
            <person name="Tamura T."/>
        </authorList>
    </citation>
    <scope>NUCLEOTIDE SEQUENCE</scope>
    <source>
        <strain evidence="4">NBRC 107569</strain>
    </source>
</reference>
<protein>
    <submittedName>
        <fullName evidence="4">MerR family transcriptional regulator</fullName>
    </submittedName>
</protein>
<dbReference type="GO" id="GO:0003700">
    <property type="term" value="F:DNA-binding transcription factor activity"/>
    <property type="evidence" value="ECO:0007669"/>
    <property type="project" value="InterPro"/>
</dbReference>
<dbReference type="SUPFAM" id="SSF46955">
    <property type="entry name" value="Putative DNA-binding domain"/>
    <property type="match status" value="1"/>
</dbReference>
<name>A0A8J3R6S7_9ACTN</name>
<evidence type="ECO:0000256" key="2">
    <source>
        <dbReference type="SAM" id="MobiDB-lite"/>
    </source>
</evidence>
<proteinExistence type="predicted"/>
<dbReference type="CDD" id="cd00592">
    <property type="entry name" value="HTH_MerR-like"/>
    <property type="match status" value="1"/>
</dbReference>
<dbReference type="Gene3D" id="1.10.1660.10">
    <property type="match status" value="1"/>
</dbReference>
<accession>A0A8J3R6S7</accession>
<evidence type="ECO:0000313" key="4">
    <source>
        <dbReference type="EMBL" id="GIH68880.1"/>
    </source>
</evidence>
<dbReference type="PANTHER" id="PTHR30204:SF93">
    <property type="entry name" value="HTH MERR-TYPE DOMAIN-CONTAINING PROTEIN"/>
    <property type="match status" value="1"/>
</dbReference>
<dbReference type="InterPro" id="IPR047057">
    <property type="entry name" value="MerR_fam"/>
</dbReference>
<dbReference type="PRINTS" id="PR00040">
    <property type="entry name" value="HTHMERR"/>
</dbReference>
<sequence>MNDRGEVLTIGQLARRTGVPVRTIRFWSDIGVIPPSDRTAGGYRLYDSEAVARLDLVRTLRELGLDLPTVQRVLARQATVAEVARAHVAALDAEIRILRARRAVLRSVAERASTIEEMKLMHELARLSAAERRRVIDEFVDEVFAGTDPETPGAAIANRMRQLPAELPDDPTAEQVDAWMELAELVADPDFRRRAREMAVAGTSTDTGTGTGTGTDVPKPPPYDPQAVLDRVRAAMAEGVAPHSARGREVLDRLIDPGMPADERVRLADQIERFTDRRVERYWQLLGVINGTPPFEPSVPAFEWLITAIRAHAEGGA</sequence>
<feature type="region of interest" description="Disordered" evidence="2">
    <location>
        <begin position="200"/>
        <end position="222"/>
    </location>
</feature>
<keyword evidence="5" id="KW-1185">Reference proteome</keyword>
<evidence type="ECO:0000256" key="1">
    <source>
        <dbReference type="ARBA" id="ARBA00023125"/>
    </source>
</evidence>
<dbReference type="RefSeq" id="WP_204012317.1">
    <property type="nucleotide sequence ID" value="NZ_BOOG01000011.1"/>
</dbReference>
<comment type="caution">
    <text evidence="4">The sequence shown here is derived from an EMBL/GenBank/DDBJ whole genome shotgun (WGS) entry which is preliminary data.</text>
</comment>
<dbReference type="Pfam" id="PF13411">
    <property type="entry name" value="MerR_1"/>
    <property type="match status" value="1"/>
</dbReference>
<dbReference type="InterPro" id="IPR000551">
    <property type="entry name" value="MerR-type_HTH_dom"/>
</dbReference>
<dbReference type="Proteomes" id="UP000610966">
    <property type="component" value="Unassembled WGS sequence"/>
</dbReference>
<dbReference type="EMBL" id="BOOG01000011">
    <property type="protein sequence ID" value="GIH68880.1"/>
    <property type="molecule type" value="Genomic_DNA"/>
</dbReference>
<dbReference type="AlphaFoldDB" id="A0A8J3R6S7"/>
<keyword evidence="1" id="KW-0238">DNA-binding</keyword>
<dbReference type="PANTHER" id="PTHR30204">
    <property type="entry name" value="REDOX-CYCLING DRUG-SENSING TRANSCRIPTIONAL ACTIVATOR SOXR"/>
    <property type="match status" value="1"/>
</dbReference>
<evidence type="ECO:0000313" key="5">
    <source>
        <dbReference type="Proteomes" id="UP000610966"/>
    </source>
</evidence>
<evidence type="ECO:0000259" key="3">
    <source>
        <dbReference type="PROSITE" id="PS50937"/>
    </source>
</evidence>
<dbReference type="InterPro" id="IPR009061">
    <property type="entry name" value="DNA-bd_dom_put_sf"/>
</dbReference>
<dbReference type="PROSITE" id="PS50937">
    <property type="entry name" value="HTH_MERR_2"/>
    <property type="match status" value="1"/>
</dbReference>
<dbReference type="SMART" id="SM00422">
    <property type="entry name" value="HTH_MERR"/>
    <property type="match status" value="1"/>
</dbReference>
<gene>
    <name evidence="4" type="ORF">Mth01_11330</name>
</gene>
<dbReference type="GO" id="GO:0003677">
    <property type="term" value="F:DNA binding"/>
    <property type="evidence" value="ECO:0007669"/>
    <property type="project" value="UniProtKB-KW"/>
</dbReference>
<feature type="domain" description="HTH merR-type" evidence="3">
    <location>
        <begin position="7"/>
        <end position="76"/>
    </location>
</feature>
<organism evidence="4 5">
    <name type="scientific">Sphaerimonospora thailandensis</name>
    <dbReference type="NCBI Taxonomy" id="795644"/>
    <lineage>
        <taxon>Bacteria</taxon>
        <taxon>Bacillati</taxon>
        <taxon>Actinomycetota</taxon>
        <taxon>Actinomycetes</taxon>
        <taxon>Streptosporangiales</taxon>
        <taxon>Streptosporangiaceae</taxon>
        <taxon>Sphaerimonospora</taxon>
    </lineage>
</organism>